<gene>
    <name evidence="1" type="ORF">G4L39_00870</name>
</gene>
<accession>A0A6M1RKE2</accession>
<sequence>MQTILCQNCKELHDAVVRLRVPVAQPLSLSSRWSFPAFGMGPARRSVAVPRHPPTFHQVLNQLWPRGVRHSRWVEFPLLCPKGSWHTVREWNQPDSCPRCGTLMEQTVLPYRLWE</sequence>
<keyword evidence="2" id="KW-1185">Reference proteome</keyword>
<proteinExistence type="predicted"/>
<reference evidence="1 2" key="1">
    <citation type="submission" date="2020-02" db="EMBL/GenBank/DDBJ databases">
        <title>Draft genome sequence of Limisphaera ngatamarikiensis NGM72.4T, a thermophilic Verrucomicrobia grouped in subdivision 3.</title>
        <authorList>
            <person name="Carere C.R."/>
            <person name="Steen J."/>
            <person name="Hugenholtz P."/>
            <person name="Stott M.B."/>
        </authorList>
    </citation>
    <scope>NUCLEOTIDE SEQUENCE [LARGE SCALE GENOMIC DNA]</scope>
    <source>
        <strain evidence="1 2">NGM72.4</strain>
    </source>
</reference>
<evidence type="ECO:0000313" key="1">
    <source>
        <dbReference type="EMBL" id="NGO37957.1"/>
    </source>
</evidence>
<dbReference type="RefSeq" id="WP_165105214.1">
    <property type="nucleotide sequence ID" value="NZ_JAAKYA010000006.1"/>
</dbReference>
<dbReference type="AlphaFoldDB" id="A0A6M1RKE2"/>
<evidence type="ECO:0000313" key="2">
    <source>
        <dbReference type="Proteomes" id="UP000477311"/>
    </source>
</evidence>
<comment type="caution">
    <text evidence="1">The sequence shown here is derived from an EMBL/GenBank/DDBJ whole genome shotgun (WGS) entry which is preliminary data.</text>
</comment>
<organism evidence="1 2">
    <name type="scientific">Limisphaera ngatamarikiensis</name>
    <dbReference type="NCBI Taxonomy" id="1324935"/>
    <lineage>
        <taxon>Bacteria</taxon>
        <taxon>Pseudomonadati</taxon>
        <taxon>Verrucomicrobiota</taxon>
        <taxon>Verrucomicrobiia</taxon>
        <taxon>Limisphaerales</taxon>
        <taxon>Limisphaeraceae</taxon>
        <taxon>Limisphaera</taxon>
    </lineage>
</organism>
<dbReference type="Proteomes" id="UP000477311">
    <property type="component" value="Unassembled WGS sequence"/>
</dbReference>
<protein>
    <submittedName>
        <fullName evidence="1">Uncharacterized protein</fullName>
    </submittedName>
</protein>
<dbReference type="EMBL" id="JAAKYA010000006">
    <property type="protein sequence ID" value="NGO37957.1"/>
    <property type="molecule type" value="Genomic_DNA"/>
</dbReference>
<name>A0A6M1RKE2_9BACT</name>